<accession>A0AB73SZE8</accession>
<evidence type="ECO:0000256" key="1">
    <source>
        <dbReference type="SAM" id="MobiDB-lite"/>
    </source>
</evidence>
<dbReference type="Proteomes" id="UP000245412">
    <property type="component" value="Unassembled WGS sequence"/>
</dbReference>
<sequence>MANYKYRRKYFPLRNSIEVEENHKGNYGAKGQKRKDKKKATQEDIERQNQWNAEKNLRRLINNNFGPDDWHMVLTYEKDKRLVVEAARKAVKRFLAAMRRDFKKLGYELKYIMVTEYENKAIHHHIVIQNIIVGQTTTAKLVKKNWEYGRPKFVPMDDTGEYKDLAEYLIKETSKTFKKEGNPNKLRYTRSRNLEVPEPIEEDMYKHEFKNEPEALPGYYIDKDSVVEGENKVSGKPYRYYTMIRLRTASDHEGIEIEDDLYQQTADKLALLSAKKKRKRKKR</sequence>
<proteinExistence type="predicted"/>
<dbReference type="EMBL" id="QGGY01000015">
    <property type="protein sequence ID" value="PWJ72906.1"/>
    <property type="molecule type" value="Genomic_DNA"/>
</dbReference>
<gene>
    <name evidence="3" type="ORF">C7383_11562</name>
</gene>
<evidence type="ECO:0000313" key="4">
    <source>
        <dbReference type="Proteomes" id="UP000245412"/>
    </source>
</evidence>
<protein>
    <recommendedName>
        <fullName evidence="2">Replication-associated protein ORF2/G2P domain-containing protein</fullName>
    </recommendedName>
</protein>
<comment type="caution">
    <text evidence="3">The sequence shown here is derived from an EMBL/GenBank/DDBJ whole genome shotgun (WGS) entry which is preliminary data.</text>
</comment>
<name>A0AB73SZE8_9FIRM</name>
<feature type="region of interest" description="Disordered" evidence="1">
    <location>
        <begin position="22"/>
        <end position="45"/>
    </location>
</feature>
<feature type="domain" description="Replication-associated protein ORF2/G2P" evidence="2">
    <location>
        <begin position="72"/>
        <end position="175"/>
    </location>
</feature>
<evidence type="ECO:0000259" key="2">
    <source>
        <dbReference type="Pfam" id="PF23343"/>
    </source>
</evidence>
<dbReference type="InterPro" id="IPR056906">
    <property type="entry name" value="ORF2/G2P_dom"/>
</dbReference>
<keyword evidence="4" id="KW-1185">Reference proteome</keyword>
<evidence type="ECO:0000313" key="3">
    <source>
        <dbReference type="EMBL" id="PWJ72906.1"/>
    </source>
</evidence>
<dbReference type="RefSeq" id="WP_109748081.1">
    <property type="nucleotide sequence ID" value="NZ_JANKBI010000015.1"/>
</dbReference>
<dbReference type="AlphaFoldDB" id="A0AB73SZE8"/>
<dbReference type="Pfam" id="PF23343">
    <property type="entry name" value="REP_ORF2-G2P"/>
    <property type="match status" value="1"/>
</dbReference>
<reference evidence="3 4" key="1">
    <citation type="submission" date="2018-05" db="EMBL/GenBank/DDBJ databases">
        <authorList>
            <person name="Goeker M."/>
            <person name="Huntemann M."/>
            <person name="Clum A."/>
            <person name="Pillay M."/>
            <person name="Palaniappan K."/>
            <person name="Varghese N."/>
            <person name="Mikhailova N."/>
            <person name="Stamatis D."/>
            <person name="Reddy T."/>
            <person name="Daum C."/>
            <person name="Shapiro N."/>
            <person name="Ivanova N."/>
            <person name="Kyrpides N."/>
            <person name="Woyke T."/>
        </authorList>
    </citation>
    <scope>NUCLEOTIDE SEQUENCE [LARGE SCALE GENOMIC DNA]</scope>
    <source>
        <strain evidence="3 4">DSM 26524</strain>
    </source>
</reference>
<organism evidence="3 4">
    <name type="scientific">Murimonas intestini</name>
    <dbReference type="NCBI Taxonomy" id="1337051"/>
    <lineage>
        <taxon>Bacteria</taxon>
        <taxon>Bacillati</taxon>
        <taxon>Bacillota</taxon>
        <taxon>Clostridia</taxon>
        <taxon>Lachnospirales</taxon>
        <taxon>Lachnospiraceae</taxon>
        <taxon>Murimonas</taxon>
    </lineage>
</organism>